<comment type="caution">
    <text evidence="1">The sequence shown here is derived from an EMBL/GenBank/DDBJ whole genome shotgun (WGS) entry which is preliminary data.</text>
</comment>
<name>A0ACB9PA74_BAUVA</name>
<keyword evidence="2" id="KW-1185">Reference proteome</keyword>
<dbReference type="Proteomes" id="UP000828941">
    <property type="component" value="Chromosome 5"/>
</dbReference>
<accession>A0ACB9PA74</accession>
<protein>
    <submittedName>
        <fullName evidence="1">Uncharacterized protein</fullName>
    </submittedName>
</protein>
<proteinExistence type="predicted"/>
<evidence type="ECO:0000313" key="2">
    <source>
        <dbReference type="Proteomes" id="UP000828941"/>
    </source>
</evidence>
<sequence>MQSRSVPIDWSAGVLDMTASLMDMFQFEERMCPYLISESLRLVVAAAIDRVVIVIIFIQQIIPLLLKPWKIPLQDRLNPRRCPTLKMVNHSPDLERRFLIIRGIGEECIQEDELRNLLATKPEPICYDGFEPSGRTHIAQS</sequence>
<reference evidence="1 2" key="1">
    <citation type="journal article" date="2022" name="DNA Res.">
        <title>Chromosomal-level genome assembly of the orchid tree Bauhinia variegata (Leguminosae; Cercidoideae) supports the allotetraploid origin hypothesis of Bauhinia.</title>
        <authorList>
            <person name="Zhong Y."/>
            <person name="Chen Y."/>
            <person name="Zheng D."/>
            <person name="Pang J."/>
            <person name="Liu Y."/>
            <person name="Luo S."/>
            <person name="Meng S."/>
            <person name="Qian L."/>
            <person name="Wei D."/>
            <person name="Dai S."/>
            <person name="Zhou R."/>
        </authorList>
    </citation>
    <scope>NUCLEOTIDE SEQUENCE [LARGE SCALE GENOMIC DNA]</scope>
    <source>
        <strain evidence="1">BV-YZ2020</strain>
    </source>
</reference>
<organism evidence="1 2">
    <name type="scientific">Bauhinia variegata</name>
    <name type="common">Purple orchid tree</name>
    <name type="synonym">Phanera variegata</name>
    <dbReference type="NCBI Taxonomy" id="167791"/>
    <lineage>
        <taxon>Eukaryota</taxon>
        <taxon>Viridiplantae</taxon>
        <taxon>Streptophyta</taxon>
        <taxon>Embryophyta</taxon>
        <taxon>Tracheophyta</taxon>
        <taxon>Spermatophyta</taxon>
        <taxon>Magnoliopsida</taxon>
        <taxon>eudicotyledons</taxon>
        <taxon>Gunneridae</taxon>
        <taxon>Pentapetalae</taxon>
        <taxon>rosids</taxon>
        <taxon>fabids</taxon>
        <taxon>Fabales</taxon>
        <taxon>Fabaceae</taxon>
        <taxon>Cercidoideae</taxon>
        <taxon>Cercideae</taxon>
        <taxon>Bauhiniinae</taxon>
        <taxon>Bauhinia</taxon>
    </lineage>
</organism>
<gene>
    <name evidence="1" type="ORF">L6164_012465</name>
</gene>
<evidence type="ECO:0000313" key="1">
    <source>
        <dbReference type="EMBL" id="KAI4345333.1"/>
    </source>
</evidence>
<dbReference type="EMBL" id="CM039430">
    <property type="protein sequence ID" value="KAI4345333.1"/>
    <property type="molecule type" value="Genomic_DNA"/>
</dbReference>